<dbReference type="Proteomes" id="UP000327493">
    <property type="component" value="Chromosome 13"/>
</dbReference>
<gene>
    <name evidence="4" type="ORF">FQN60_000396</name>
</gene>
<dbReference type="CDD" id="cd00063">
    <property type="entry name" value="FN3"/>
    <property type="match status" value="1"/>
</dbReference>
<dbReference type="SMART" id="SM00060">
    <property type="entry name" value="FN3"/>
    <property type="match status" value="1"/>
</dbReference>
<dbReference type="PRINTS" id="PR00014">
    <property type="entry name" value="FNTYPEIII"/>
</dbReference>
<reference evidence="4 5" key="1">
    <citation type="submission" date="2019-08" db="EMBL/GenBank/DDBJ databases">
        <title>A chromosome-level genome assembly, high-density linkage maps, and genome scans reveal the genomic architecture of hybrid incompatibilities underlying speciation via character displacement in darters (Percidae: Etheostominae).</title>
        <authorList>
            <person name="Moran R.L."/>
            <person name="Catchen J.M."/>
            <person name="Fuller R.C."/>
        </authorList>
    </citation>
    <scope>NUCLEOTIDE SEQUENCE [LARGE SCALE GENOMIC DNA]</scope>
    <source>
        <strain evidence="4">EspeVRDwgs_2016</strain>
        <tissue evidence="4">Muscle</tissue>
    </source>
</reference>
<organism evidence="4 5">
    <name type="scientific">Etheostoma spectabile</name>
    <name type="common">orangethroat darter</name>
    <dbReference type="NCBI Taxonomy" id="54343"/>
    <lineage>
        <taxon>Eukaryota</taxon>
        <taxon>Metazoa</taxon>
        <taxon>Chordata</taxon>
        <taxon>Craniata</taxon>
        <taxon>Vertebrata</taxon>
        <taxon>Euteleostomi</taxon>
        <taxon>Actinopterygii</taxon>
        <taxon>Neopterygii</taxon>
        <taxon>Teleostei</taxon>
        <taxon>Neoteleostei</taxon>
        <taxon>Acanthomorphata</taxon>
        <taxon>Eupercaria</taxon>
        <taxon>Perciformes</taxon>
        <taxon>Percoidei</taxon>
        <taxon>Percidae</taxon>
        <taxon>Etheostomatinae</taxon>
        <taxon>Etheostoma</taxon>
    </lineage>
</organism>
<evidence type="ECO:0000256" key="1">
    <source>
        <dbReference type="ARBA" id="ARBA00022737"/>
    </source>
</evidence>
<feature type="domain" description="Fibronectin type-III" evidence="3">
    <location>
        <begin position="15"/>
        <end position="111"/>
    </location>
</feature>
<dbReference type="SUPFAM" id="SSF49265">
    <property type="entry name" value="Fibronectin type III"/>
    <property type="match status" value="1"/>
</dbReference>
<dbReference type="InterPro" id="IPR003961">
    <property type="entry name" value="FN3_dom"/>
</dbReference>
<evidence type="ECO:0000313" key="4">
    <source>
        <dbReference type="EMBL" id="KAA8586560.1"/>
    </source>
</evidence>
<protein>
    <recommendedName>
        <fullName evidence="3">Fibronectin type-III domain-containing protein</fullName>
    </recommendedName>
</protein>
<name>A0A5J5D0Y4_9PERO</name>
<dbReference type="PROSITE" id="PS50853">
    <property type="entry name" value="FN3"/>
    <property type="match status" value="1"/>
</dbReference>
<sequence length="111" mass="12119">MGTDSKEFLLIQAEVPSSPDIQQVEPFSSTAVVAFEEPDSMGGVPILKYKVEWRLPGQDWTGSEHNANDEMTTITIVGLKPETTYEVKMSAINGKGEGESSPARTFKTEPV</sequence>
<dbReference type="InterPro" id="IPR036116">
    <property type="entry name" value="FN3_sf"/>
</dbReference>
<evidence type="ECO:0000259" key="3">
    <source>
        <dbReference type="PROSITE" id="PS50853"/>
    </source>
</evidence>
<dbReference type="PANTHER" id="PTHR13817">
    <property type="entry name" value="TITIN"/>
    <property type="match status" value="1"/>
</dbReference>
<keyword evidence="1" id="KW-0677">Repeat</keyword>
<dbReference type="AlphaFoldDB" id="A0A5J5D0Y4"/>
<evidence type="ECO:0000256" key="2">
    <source>
        <dbReference type="SAM" id="MobiDB-lite"/>
    </source>
</evidence>
<keyword evidence="5" id="KW-1185">Reference proteome</keyword>
<dbReference type="FunFam" id="2.60.40.10:FF:000173">
    <property type="entry name" value="Neural cell adhesion molecule 1"/>
    <property type="match status" value="1"/>
</dbReference>
<evidence type="ECO:0000313" key="5">
    <source>
        <dbReference type="Proteomes" id="UP000327493"/>
    </source>
</evidence>
<feature type="non-terminal residue" evidence="4">
    <location>
        <position position="111"/>
    </location>
</feature>
<dbReference type="InterPro" id="IPR050964">
    <property type="entry name" value="Striated_Muscle_Regulatory"/>
</dbReference>
<comment type="caution">
    <text evidence="4">The sequence shown here is derived from an EMBL/GenBank/DDBJ whole genome shotgun (WGS) entry which is preliminary data.</text>
</comment>
<dbReference type="PANTHER" id="PTHR13817:SF96">
    <property type="entry name" value="NEURAL CELL ADHESION MOLECULE 1"/>
    <property type="match status" value="1"/>
</dbReference>
<feature type="region of interest" description="Disordered" evidence="2">
    <location>
        <begin position="91"/>
        <end position="111"/>
    </location>
</feature>
<dbReference type="Pfam" id="PF00041">
    <property type="entry name" value="fn3"/>
    <property type="match status" value="1"/>
</dbReference>
<dbReference type="EMBL" id="VOFY01000013">
    <property type="protein sequence ID" value="KAA8586560.1"/>
    <property type="molecule type" value="Genomic_DNA"/>
</dbReference>
<proteinExistence type="predicted"/>
<dbReference type="InterPro" id="IPR013783">
    <property type="entry name" value="Ig-like_fold"/>
</dbReference>
<dbReference type="Gene3D" id="2.60.40.10">
    <property type="entry name" value="Immunoglobulins"/>
    <property type="match status" value="1"/>
</dbReference>
<accession>A0A5J5D0Y4</accession>